<accession>A0ACB8EGR2</accession>
<evidence type="ECO:0000313" key="1">
    <source>
        <dbReference type="EMBL" id="KAH7991869.1"/>
    </source>
</evidence>
<protein>
    <submittedName>
        <fullName evidence="1">Uncharacterized protein</fullName>
    </submittedName>
</protein>
<proteinExistence type="predicted"/>
<name>A0ACB8EGR2_9SAUR</name>
<reference evidence="1" key="1">
    <citation type="submission" date="2021-08" db="EMBL/GenBank/DDBJ databases">
        <title>The first chromosome-level gecko genome reveals the dynamic sex chromosomes of Neotropical dwarf geckos (Sphaerodactylidae: Sphaerodactylus).</title>
        <authorList>
            <person name="Pinto B.J."/>
            <person name="Keating S.E."/>
            <person name="Gamble T."/>
        </authorList>
    </citation>
    <scope>NUCLEOTIDE SEQUENCE</scope>
    <source>
        <strain evidence="1">TG3544</strain>
    </source>
</reference>
<comment type="caution">
    <text evidence="1">The sequence shown here is derived from an EMBL/GenBank/DDBJ whole genome shotgun (WGS) entry which is preliminary data.</text>
</comment>
<gene>
    <name evidence="1" type="ORF">K3G42_015208</name>
</gene>
<evidence type="ECO:0000313" key="2">
    <source>
        <dbReference type="Proteomes" id="UP000827872"/>
    </source>
</evidence>
<dbReference type="Proteomes" id="UP000827872">
    <property type="component" value="Linkage Group LG03"/>
</dbReference>
<sequence length="131" mass="15273">MGKGKLWAQELAELNRNFFTSNREDEWILIDLLKDGHMMPLTDEAKAMETWKNIARAGNGYISDQAAQSLHWSQLTIYFEEIKQDFPNIDVVLVGDFNVRVDNNLVLINEKRLNAINLEWNKLIQDYLVAY</sequence>
<organism evidence="1 2">
    <name type="scientific">Sphaerodactylus townsendi</name>
    <dbReference type="NCBI Taxonomy" id="933632"/>
    <lineage>
        <taxon>Eukaryota</taxon>
        <taxon>Metazoa</taxon>
        <taxon>Chordata</taxon>
        <taxon>Craniata</taxon>
        <taxon>Vertebrata</taxon>
        <taxon>Euteleostomi</taxon>
        <taxon>Lepidosauria</taxon>
        <taxon>Squamata</taxon>
        <taxon>Bifurcata</taxon>
        <taxon>Gekkota</taxon>
        <taxon>Sphaerodactylidae</taxon>
        <taxon>Sphaerodactylus</taxon>
    </lineage>
</organism>
<dbReference type="EMBL" id="CM037616">
    <property type="protein sequence ID" value="KAH7991869.1"/>
    <property type="molecule type" value="Genomic_DNA"/>
</dbReference>
<keyword evidence="2" id="KW-1185">Reference proteome</keyword>